<dbReference type="GO" id="GO:0000160">
    <property type="term" value="P:phosphorelay signal transduction system"/>
    <property type="evidence" value="ECO:0007669"/>
    <property type="project" value="InterPro"/>
</dbReference>
<evidence type="ECO:0000313" key="4">
    <source>
        <dbReference type="EMBL" id="AEH82520.1"/>
    </source>
</evidence>
<dbReference type="GO" id="GO:0003677">
    <property type="term" value="F:DNA binding"/>
    <property type="evidence" value="ECO:0007669"/>
    <property type="project" value="UniProtKB-UniRule"/>
</dbReference>
<dbReference type="InterPro" id="IPR011990">
    <property type="entry name" value="TPR-like_helical_dom_sf"/>
</dbReference>
<dbReference type="Gene3D" id="1.10.10.10">
    <property type="entry name" value="Winged helix-like DNA-binding domain superfamily/Winged helix DNA-binding domain"/>
    <property type="match status" value="1"/>
</dbReference>
<name>F7XBK2_SINMM</name>
<dbReference type="Proteomes" id="UP000009045">
    <property type="component" value="Plasmid pSmeSM11c"/>
</dbReference>
<dbReference type="Gene3D" id="1.25.40.10">
    <property type="entry name" value="Tetratricopeptide repeat domain"/>
    <property type="match status" value="1"/>
</dbReference>
<dbReference type="HOGENOM" id="CLU_004665_7_0_5"/>
<dbReference type="PROSITE" id="PS51755">
    <property type="entry name" value="OMPR_PHOB"/>
    <property type="match status" value="1"/>
</dbReference>
<dbReference type="InterPro" id="IPR016032">
    <property type="entry name" value="Sig_transdc_resp-reg_C-effctor"/>
</dbReference>
<dbReference type="PANTHER" id="PTHR47691:SF3">
    <property type="entry name" value="HTH-TYPE TRANSCRIPTIONAL REGULATOR RV0890C-RELATED"/>
    <property type="match status" value="1"/>
</dbReference>
<evidence type="ECO:0000256" key="1">
    <source>
        <dbReference type="ARBA" id="ARBA00023125"/>
    </source>
</evidence>
<dbReference type="SUPFAM" id="SSF48452">
    <property type="entry name" value="TPR-like"/>
    <property type="match status" value="1"/>
</dbReference>
<dbReference type="CDD" id="cd00383">
    <property type="entry name" value="trans_reg_C"/>
    <property type="match status" value="1"/>
</dbReference>
<keyword evidence="4" id="KW-0614">Plasmid</keyword>
<dbReference type="InterPro" id="IPR027417">
    <property type="entry name" value="P-loop_NTPase"/>
</dbReference>
<dbReference type="Gene3D" id="3.40.50.300">
    <property type="entry name" value="P-loop containing nucleotide triphosphate hydrolases"/>
    <property type="match status" value="1"/>
</dbReference>
<dbReference type="AlphaFoldDB" id="F7XBK2"/>
<dbReference type="SMART" id="SM00862">
    <property type="entry name" value="Trans_reg_C"/>
    <property type="match status" value="1"/>
</dbReference>
<feature type="DNA-binding region" description="OmpR/PhoB-type" evidence="2">
    <location>
        <begin position="2"/>
        <end position="100"/>
    </location>
</feature>
<dbReference type="PRINTS" id="PR00364">
    <property type="entry name" value="DISEASERSIST"/>
</dbReference>
<dbReference type="Pfam" id="PF00486">
    <property type="entry name" value="Trans_reg_C"/>
    <property type="match status" value="1"/>
</dbReference>
<dbReference type="PATRIC" id="fig|707241.3.peg.5372"/>
<dbReference type="KEGG" id="smx:SM11_pC1447"/>
<protein>
    <submittedName>
        <fullName evidence="4">Transcriptional regulator</fullName>
    </submittedName>
</protein>
<dbReference type="InterPro" id="IPR001867">
    <property type="entry name" value="OmpR/PhoB-type_DNA-bd"/>
</dbReference>
<dbReference type="GO" id="GO:0006355">
    <property type="term" value="P:regulation of DNA-templated transcription"/>
    <property type="evidence" value="ECO:0007669"/>
    <property type="project" value="InterPro"/>
</dbReference>
<dbReference type="SUPFAM" id="SSF52540">
    <property type="entry name" value="P-loop containing nucleoside triphosphate hydrolases"/>
    <property type="match status" value="1"/>
</dbReference>
<geneLocation type="plasmid" evidence="4 5">
    <name>pSmeSM11c</name>
</geneLocation>
<accession>F7XBK2</accession>
<evidence type="ECO:0000259" key="3">
    <source>
        <dbReference type="PROSITE" id="PS51755"/>
    </source>
</evidence>
<organism evidence="4 5">
    <name type="scientific">Sinorhizobium meliloti (strain SM11)</name>
    <dbReference type="NCBI Taxonomy" id="707241"/>
    <lineage>
        <taxon>Bacteria</taxon>
        <taxon>Pseudomonadati</taxon>
        <taxon>Pseudomonadota</taxon>
        <taxon>Alphaproteobacteria</taxon>
        <taxon>Hyphomicrobiales</taxon>
        <taxon>Rhizobiaceae</taxon>
        <taxon>Sinorhizobium/Ensifer group</taxon>
        <taxon>Sinorhizobium</taxon>
    </lineage>
</organism>
<evidence type="ECO:0000256" key="2">
    <source>
        <dbReference type="PROSITE-ProRule" id="PRU01091"/>
    </source>
</evidence>
<dbReference type="InterPro" id="IPR036388">
    <property type="entry name" value="WH-like_DNA-bd_sf"/>
</dbReference>
<dbReference type="PANTHER" id="PTHR47691">
    <property type="entry name" value="REGULATOR-RELATED"/>
    <property type="match status" value="1"/>
</dbReference>
<keyword evidence="1 2" id="KW-0238">DNA-binding</keyword>
<reference evidence="4 5" key="1">
    <citation type="journal article" date="2011" name="J. Biotechnol.">
        <title>The complete genome sequence of the dominant Sinorhizobium meliloti field isolate SM11 extends the S. meliloti pan-genome.</title>
        <authorList>
            <person name="Schneiker-Bekel S."/>
            <person name="Wibberg D."/>
            <person name="Bekel T."/>
            <person name="Blom J."/>
            <person name="Linke B."/>
            <person name="Neuweger H."/>
            <person name="Stiens M."/>
            <person name="Vorholter F.J."/>
            <person name="Weidner S."/>
            <person name="Goesmann A."/>
            <person name="Puhler A."/>
            <person name="Schluter A."/>
        </authorList>
    </citation>
    <scope>NUCLEOTIDE SEQUENCE [LARGE SCALE GENOMIC DNA]</scope>
    <source>
        <strain evidence="4 5">SM11</strain>
        <plasmid evidence="5">pSmeSM11c</plasmid>
    </source>
</reference>
<evidence type="ECO:0000313" key="5">
    <source>
        <dbReference type="Proteomes" id="UP000009045"/>
    </source>
</evidence>
<sequence length="920" mass="99745">MEEEIRFGPFRLIPSRRSLLKEGAAVPLGSRALDILSFLASHPGELKTNNEIVKQVWPNTFVDEANLRVHLSALRKALGDTQRSPRFLSNVPGRGYAFIAPLERDNQAASPRVAPLANSHSGRFPARIFGREESIAGIAGQLTKERLVTICGPGGIGKSTVAKAVLSRCAADLNAIWIDLSEVGNGVLIPTVVASELGILIRTDNILKDINAHLDGRNVVVVLDSCEHVVEHAAEFAEALLDQTTSPRILTTSREPLRARGERVYRLQPLGLPPSAATAAAALISPAVQLFVDRADACLGGYELSDVDAPYVAEICSRLDGIALAIELAAGRLESLGIAALSRSLSDCFRVLSRGRRTALPRHQTLRATIDWSYLRLPPPEQQALKELSVLPGGFTGETARAVISSAEADDLLAALVSKSLLVADTHYGEPIYRLLDTTRLYALEKLADAGEFSVVMSSFSEHLIALLEAAEEEIYSVSMDEWSQDFAQQVPGLRAALDWGFGKSGDILRAVRLTVAALPLFFRLSLLDECLVAVTKALGHLDVRPDLDERSRMKLYAALGWPQMRSTDASKHGIAAWTTALHIAEKLGDIDYQLRAIWALWVDAINRGEPRLALELVDRYLAVAPSAPDRADVIIGRRMHGATLHWLGRHAEAADELRMMLADYETVPDGRHSVRFQFDQRVTARIILARCLWVLGEEDAALREIAETLSHALDIRHHLSLSNVLAEAACPIALLSGRNELAAEYIQLLREHTKALSLDVWNTYADCFESELQLRAGKPGECLTQIRSSMGVLVGAGFTLFQTIFQTTEAKALAASGCLDEALVVINAALGRCASSGERWCLPELHRVKGQIEAQTAGGGPSALAAFETALESALVDRAEGWKRLIVEDIAQCRAALAAAQGGMHPPPISPPGDPSVPS</sequence>
<gene>
    <name evidence="4" type="ordered locus">SM11_pC1447</name>
</gene>
<feature type="domain" description="OmpR/PhoB-type" evidence="3">
    <location>
        <begin position="2"/>
        <end position="100"/>
    </location>
</feature>
<dbReference type="EMBL" id="CP001831">
    <property type="protein sequence ID" value="AEH82520.1"/>
    <property type="molecule type" value="Genomic_DNA"/>
</dbReference>
<proteinExistence type="predicted"/>
<dbReference type="SUPFAM" id="SSF46894">
    <property type="entry name" value="C-terminal effector domain of the bipartite response regulators"/>
    <property type="match status" value="1"/>
</dbReference>